<name>A0A2M7XCL6_9BACT</name>
<dbReference type="Proteomes" id="UP000229385">
    <property type="component" value="Unassembled WGS sequence"/>
</dbReference>
<organism evidence="1 2">
    <name type="scientific">Candidatus Uhrbacteria bacterium CG_4_9_14_3_um_filter_50_9</name>
    <dbReference type="NCBI Taxonomy" id="1975035"/>
    <lineage>
        <taxon>Bacteria</taxon>
        <taxon>Candidatus Uhriibacteriota</taxon>
    </lineage>
</organism>
<comment type="caution">
    <text evidence="1">The sequence shown here is derived from an EMBL/GenBank/DDBJ whole genome shotgun (WGS) entry which is preliminary data.</text>
</comment>
<dbReference type="EMBL" id="PFWU01000028">
    <property type="protein sequence ID" value="PJA45627.1"/>
    <property type="molecule type" value="Genomic_DNA"/>
</dbReference>
<gene>
    <name evidence="1" type="ORF">CO174_02155</name>
</gene>
<evidence type="ECO:0000313" key="1">
    <source>
        <dbReference type="EMBL" id="PJA45627.1"/>
    </source>
</evidence>
<evidence type="ECO:0000313" key="2">
    <source>
        <dbReference type="Proteomes" id="UP000229385"/>
    </source>
</evidence>
<protein>
    <submittedName>
        <fullName evidence="1">Uncharacterized protein</fullName>
    </submittedName>
</protein>
<proteinExistence type="predicted"/>
<accession>A0A2M7XCL6</accession>
<dbReference type="AlphaFoldDB" id="A0A2M7XCL6"/>
<sequence length="62" mass="6547">MGLFPNTALDTFVQNVAEPPVKKVNNSRAILNFLNQGAGTFWANGAKPVFGNSPVISKGGED</sequence>
<reference evidence="2" key="1">
    <citation type="submission" date="2017-09" db="EMBL/GenBank/DDBJ databases">
        <title>Depth-based differentiation of microbial function through sediment-hosted aquifers and enrichment of novel symbionts in the deep terrestrial subsurface.</title>
        <authorList>
            <person name="Probst A.J."/>
            <person name="Ladd B."/>
            <person name="Jarett J.K."/>
            <person name="Geller-Mcgrath D.E."/>
            <person name="Sieber C.M.K."/>
            <person name="Emerson J.B."/>
            <person name="Anantharaman K."/>
            <person name="Thomas B.C."/>
            <person name="Malmstrom R."/>
            <person name="Stieglmeier M."/>
            <person name="Klingl A."/>
            <person name="Woyke T."/>
            <person name="Ryan C.M."/>
            <person name="Banfield J.F."/>
        </authorList>
    </citation>
    <scope>NUCLEOTIDE SEQUENCE [LARGE SCALE GENOMIC DNA]</scope>
</reference>